<dbReference type="PANTHER" id="PTHR43798:SF33">
    <property type="entry name" value="HYDROLASE, PUTATIVE (AFU_ORTHOLOGUE AFUA_2G14860)-RELATED"/>
    <property type="match status" value="1"/>
</dbReference>
<keyword evidence="1" id="KW-0812">Transmembrane</keyword>
<protein>
    <recommendedName>
        <fullName evidence="2">AB hydrolase-1 domain-containing protein</fullName>
    </recommendedName>
</protein>
<dbReference type="RefSeq" id="WP_284352593.1">
    <property type="nucleotide sequence ID" value="NZ_BRXS01000008.1"/>
</dbReference>
<dbReference type="Gene3D" id="3.40.50.1820">
    <property type="entry name" value="alpha/beta hydrolase"/>
    <property type="match status" value="1"/>
</dbReference>
<dbReference type="AlphaFoldDB" id="A0AA37QBB4"/>
<feature type="transmembrane region" description="Helical" evidence="1">
    <location>
        <begin position="142"/>
        <end position="160"/>
    </location>
</feature>
<dbReference type="PANTHER" id="PTHR43798">
    <property type="entry name" value="MONOACYLGLYCEROL LIPASE"/>
    <property type="match status" value="1"/>
</dbReference>
<evidence type="ECO:0000313" key="3">
    <source>
        <dbReference type="EMBL" id="GLC28177.1"/>
    </source>
</evidence>
<keyword evidence="4" id="KW-1185">Reference proteome</keyword>
<keyword evidence="1" id="KW-0472">Membrane</keyword>
<reference evidence="3" key="1">
    <citation type="submission" date="2022-08" db="EMBL/GenBank/DDBJ databases">
        <title>Draft genome sequencing of Roseisolibacter agri AW1220.</title>
        <authorList>
            <person name="Tobiishi Y."/>
            <person name="Tonouchi A."/>
        </authorList>
    </citation>
    <scope>NUCLEOTIDE SEQUENCE</scope>
    <source>
        <strain evidence="3">AW1220</strain>
    </source>
</reference>
<dbReference type="Proteomes" id="UP001161325">
    <property type="component" value="Unassembled WGS sequence"/>
</dbReference>
<gene>
    <name evidence="3" type="ORF">rosag_46900</name>
</gene>
<dbReference type="SUPFAM" id="SSF53474">
    <property type="entry name" value="alpha/beta-Hydrolases"/>
    <property type="match status" value="1"/>
</dbReference>
<dbReference type="PRINTS" id="PR00111">
    <property type="entry name" value="ABHYDROLASE"/>
</dbReference>
<dbReference type="InterPro" id="IPR050266">
    <property type="entry name" value="AB_hydrolase_sf"/>
</dbReference>
<dbReference type="GO" id="GO:0016020">
    <property type="term" value="C:membrane"/>
    <property type="evidence" value="ECO:0007669"/>
    <property type="project" value="TreeGrafter"/>
</dbReference>
<evidence type="ECO:0000259" key="2">
    <source>
        <dbReference type="Pfam" id="PF00561"/>
    </source>
</evidence>
<keyword evidence="1" id="KW-1133">Transmembrane helix</keyword>
<name>A0AA37QBB4_9BACT</name>
<evidence type="ECO:0000313" key="4">
    <source>
        <dbReference type="Proteomes" id="UP001161325"/>
    </source>
</evidence>
<comment type="caution">
    <text evidence="3">The sequence shown here is derived from an EMBL/GenBank/DDBJ whole genome shotgun (WGS) entry which is preliminary data.</text>
</comment>
<dbReference type="InterPro" id="IPR000073">
    <property type="entry name" value="AB_hydrolase_1"/>
</dbReference>
<dbReference type="Pfam" id="PF00561">
    <property type="entry name" value="Abhydrolase_1"/>
    <property type="match status" value="1"/>
</dbReference>
<accession>A0AA37QBB4</accession>
<sequence>MAVADADHPDTGRPLYVREHGASGPLVAFLPGIGATTRYWEFVVGPMADRARLLLVGQLGFGRSPKPWTTYSVERPVAELHRVLAPAAARGPLTLVGHSLGAGLAVASADRHPEYVEWLALVSIPYFGWGKLAKRYLRQRGAAGWFGTYMIPFALVCLLGRRRLGWAVPLLARDVPRPLAEDLNQMTWRSSASPMWEVVDGHDLAVDVVRVAAHIRFLCLHADADASAPLEQMHELEWLHPNSVIRVYRGADHQVPLRQPAWVCQQLATSVAL</sequence>
<proteinExistence type="predicted"/>
<dbReference type="EMBL" id="BRXS01000008">
    <property type="protein sequence ID" value="GLC28177.1"/>
    <property type="molecule type" value="Genomic_DNA"/>
</dbReference>
<feature type="domain" description="AB hydrolase-1" evidence="2">
    <location>
        <begin position="25"/>
        <end position="139"/>
    </location>
</feature>
<dbReference type="InterPro" id="IPR029058">
    <property type="entry name" value="AB_hydrolase_fold"/>
</dbReference>
<organism evidence="3 4">
    <name type="scientific">Roseisolibacter agri</name>
    <dbReference type="NCBI Taxonomy" id="2014610"/>
    <lineage>
        <taxon>Bacteria</taxon>
        <taxon>Pseudomonadati</taxon>
        <taxon>Gemmatimonadota</taxon>
        <taxon>Gemmatimonadia</taxon>
        <taxon>Gemmatimonadales</taxon>
        <taxon>Gemmatimonadaceae</taxon>
        <taxon>Roseisolibacter</taxon>
    </lineage>
</organism>
<evidence type="ECO:0000256" key="1">
    <source>
        <dbReference type="SAM" id="Phobius"/>
    </source>
</evidence>